<dbReference type="HOGENOM" id="CLU_039510_0_1_9"/>
<evidence type="ECO:0000313" key="2">
    <source>
        <dbReference type="EMBL" id="ACL70389.1"/>
    </source>
</evidence>
<evidence type="ECO:0000313" key="3">
    <source>
        <dbReference type="Proteomes" id="UP000000719"/>
    </source>
</evidence>
<dbReference type="Pfam" id="PF04230">
    <property type="entry name" value="PS_pyruv_trans"/>
    <property type="match status" value="1"/>
</dbReference>
<dbReference type="Proteomes" id="UP000000719">
    <property type="component" value="Chromosome"/>
</dbReference>
<protein>
    <submittedName>
        <fullName evidence="2">Polysaccharide pyruvyl transferase</fullName>
    </submittedName>
</protein>
<dbReference type="SUPFAM" id="SSF53756">
    <property type="entry name" value="UDP-Glycosyltransferase/glycogen phosphorylase"/>
    <property type="match status" value="1"/>
</dbReference>
<dbReference type="RefSeq" id="WP_012636572.1">
    <property type="nucleotide sequence ID" value="NC_011899.1"/>
</dbReference>
<feature type="domain" description="Polysaccharide pyruvyl transferase" evidence="1">
    <location>
        <begin position="14"/>
        <end position="298"/>
    </location>
</feature>
<keyword evidence="2" id="KW-0808">Transferase</keyword>
<accession>B8CYM0</accession>
<dbReference type="PANTHER" id="PTHR36836:SF1">
    <property type="entry name" value="COLANIC ACID BIOSYNTHESIS PROTEIN WCAK"/>
    <property type="match status" value="1"/>
</dbReference>
<dbReference type="InterPro" id="IPR019896">
    <property type="entry name" value="Polysacch_pyruvyl_Trfase_CsaB"/>
</dbReference>
<dbReference type="PANTHER" id="PTHR36836">
    <property type="entry name" value="COLANIC ACID BIOSYNTHESIS PROTEIN WCAK"/>
    <property type="match status" value="1"/>
</dbReference>
<name>B8CYM0_HALOH</name>
<reference evidence="2 3" key="1">
    <citation type="journal article" date="2009" name="PLoS ONE">
        <title>Genome analysis of the anaerobic thermohalophilic bacterium Halothermothrix orenii.</title>
        <authorList>
            <person name="Mavromatis K."/>
            <person name="Ivanova N."/>
            <person name="Anderson I."/>
            <person name="Lykidis A."/>
            <person name="Hooper S.D."/>
            <person name="Sun H."/>
            <person name="Kunin V."/>
            <person name="Lapidus A."/>
            <person name="Hugenholtz P."/>
            <person name="Patel B."/>
            <person name="Kyrpides N.C."/>
        </authorList>
    </citation>
    <scope>NUCLEOTIDE SEQUENCE [LARGE SCALE GENOMIC DNA]</scope>
    <source>
        <strain evidence="3">H 168 / OCM 544 / DSM 9562</strain>
    </source>
</reference>
<keyword evidence="3" id="KW-1185">Reference proteome</keyword>
<evidence type="ECO:0000259" key="1">
    <source>
        <dbReference type="Pfam" id="PF04230"/>
    </source>
</evidence>
<proteinExistence type="predicted"/>
<dbReference type="InterPro" id="IPR007345">
    <property type="entry name" value="Polysacch_pyruvyl_Trfase"/>
</dbReference>
<dbReference type="STRING" id="373903.Hore_16400"/>
<dbReference type="eggNOG" id="COG2327">
    <property type="taxonomic scope" value="Bacteria"/>
</dbReference>
<sequence>MSKIIISGYYGFENTGDEAILLGIISNIRAVNKPVDICVLSRRPEITASRYGVRAINRNNFRAIIQEIKRCDLFLSGGGSLLQDITGWKSIPYYLGLVLIAQLMGKKTAFYAQGIGPVRGTLGRLLIKFVGNRTDLITVRDEASKELLVELGVDQPKIKITVDPVFGLAGKAGYIGKINKNSQLDNIINKDKPVIGVSVRPWGDSEYIKNLASGLNYLSDLSGGQFLIIPMHYYQDKEISYQLKKLLDRPAVVLEKQYTPAGMLSLFSYLDLLVGVRLHSLIFAALNSIPFLGISYDPKVDNFINMVRENYVIDIEDPGVDLLKDTFNRLWSDREAFSKRLDNRLKEYREVALQNAELALNLIEGGYNHGNRK</sequence>
<dbReference type="KEGG" id="hor:Hore_16400"/>
<gene>
    <name evidence="2" type="ordered locus">Hore_16400</name>
</gene>
<dbReference type="NCBIfam" id="TIGR03609">
    <property type="entry name" value="S_layer_CsaB"/>
    <property type="match status" value="1"/>
</dbReference>
<dbReference type="EMBL" id="CP001098">
    <property type="protein sequence ID" value="ACL70389.1"/>
    <property type="molecule type" value="Genomic_DNA"/>
</dbReference>
<dbReference type="AlphaFoldDB" id="B8CYM0"/>
<dbReference type="GO" id="GO:0016740">
    <property type="term" value="F:transferase activity"/>
    <property type="evidence" value="ECO:0007669"/>
    <property type="project" value="UniProtKB-KW"/>
</dbReference>
<organism evidence="2 3">
    <name type="scientific">Halothermothrix orenii (strain H 168 / OCM 544 / DSM 9562)</name>
    <dbReference type="NCBI Taxonomy" id="373903"/>
    <lineage>
        <taxon>Bacteria</taxon>
        <taxon>Bacillati</taxon>
        <taxon>Bacillota</taxon>
        <taxon>Clostridia</taxon>
        <taxon>Halanaerobiales</taxon>
        <taxon>Halothermotrichaceae</taxon>
        <taxon>Halothermothrix</taxon>
    </lineage>
</organism>